<dbReference type="Proteomes" id="UP000232323">
    <property type="component" value="Unassembled WGS sequence"/>
</dbReference>
<keyword evidence="9" id="KW-0175">Coiled coil</keyword>
<dbReference type="EMBL" id="BEGY01000074">
    <property type="protein sequence ID" value="GAX82021.1"/>
    <property type="molecule type" value="Genomic_DNA"/>
</dbReference>
<evidence type="ECO:0000256" key="2">
    <source>
        <dbReference type="ARBA" id="ARBA00022664"/>
    </source>
</evidence>
<dbReference type="PROSITE" id="PS50020">
    <property type="entry name" value="WW_DOMAIN_2"/>
    <property type="match status" value="2"/>
</dbReference>
<evidence type="ECO:0000259" key="12">
    <source>
        <dbReference type="PROSITE" id="PS51676"/>
    </source>
</evidence>
<feature type="domain" description="FF" evidence="12">
    <location>
        <begin position="312"/>
        <end position="366"/>
    </location>
</feature>
<evidence type="ECO:0000313" key="13">
    <source>
        <dbReference type="EMBL" id="GAX82021.1"/>
    </source>
</evidence>
<dbReference type="SMART" id="SM00456">
    <property type="entry name" value="WW"/>
    <property type="match status" value="2"/>
</dbReference>
<organism evidence="13 14">
    <name type="scientific">Chlamydomonas eustigma</name>
    <dbReference type="NCBI Taxonomy" id="1157962"/>
    <lineage>
        <taxon>Eukaryota</taxon>
        <taxon>Viridiplantae</taxon>
        <taxon>Chlorophyta</taxon>
        <taxon>core chlorophytes</taxon>
        <taxon>Chlorophyceae</taxon>
        <taxon>CS clade</taxon>
        <taxon>Chlamydomonadales</taxon>
        <taxon>Chlamydomonadaceae</taxon>
        <taxon>Chlamydomonas</taxon>
    </lineage>
</organism>
<feature type="compositionally biased region" description="Pro residues" evidence="10">
    <location>
        <begin position="36"/>
        <end position="45"/>
    </location>
</feature>
<keyword evidence="5" id="KW-0539">Nucleus</keyword>
<dbReference type="PROSITE" id="PS01159">
    <property type="entry name" value="WW_DOMAIN_1"/>
    <property type="match status" value="1"/>
</dbReference>
<dbReference type="InterPro" id="IPR002713">
    <property type="entry name" value="FF_domain"/>
</dbReference>
<dbReference type="InterPro" id="IPR039726">
    <property type="entry name" value="Prp40-like"/>
</dbReference>
<comment type="subunit">
    <text evidence="8">Interacts (via the WW domains) with the phosphorylated C-terminal domain of NRPB1 (via CTD domain).</text>
</comment>
<feature type="compositionally biased region" description="Low complexity" evidence="10">
    <location>
        <begin position="137"/>
        <end position="172"/>
    </location>
</feature>
<evidence type="ECO:0000313" key="14">
    <source>
        <dbReference type="Proteomes" id="UP000232323"/>
    </source>
</evidence>
<dbReference type="InterPro" id="IPR036517">
    <property type="entry name" value="FF_domain_sf"/>
</dbReference>
<feature type="domain" description="WW" evidence="11">
    <location>
        <begin position="167"/>
        <end position="200"/>
    </location>
</feature>
<comment type="caution">
    <text evidence="13">The sequence shown here is derived from an EMBL/GenBank/DDBJ whole genome shotgun (WGS) entry which is preliminary data.</text>
</comment>
<protein>
    <submittedName>
        <fullName evidence="13">Uncharacterized protein</fullName>
    </submittedName>
</protein>
<accession>A0A250XG22</accession>
<feature type="compositionally biased region" description="Basic residues" evidence="10">
    <location>
        <begin position="787"/>
        <end position="796"/>
    </location>
</feature>
<dbReference type="SMART" id="SM00441">
    <property type="entry name" value="FF"/>
    <property type="match status" value="5"/>
</dbReference>
<evidence type="ECO:0000256" key="10">
    <source>
        <dbReference type="SAM" id="MobiDB-lite"/>
    </source>
</evidence>
<dbReference type="InterPro" id="IPR001202">
    <property type="entry name" value="WW_dom"/>
</dbReference>
<evidence type="ECO:0000259" key="11">
    <source>
        <dbReference type="PROSITE" id="PS50020"/>
    </source>
</evidence>
<evidence type="ECO:0000256" key="8">
    <source>
        <dbReference type="ARBA" id="ARBA00064817"/>
    </source>
</evidence>
<keyword evidence="2" id="KW-0507">mRNA processing</keyword>
<feature type="compositionally biased region" description="Pro residues" evidence="10">
    <location>
        <begin position="53"/>
        <end position="121"/>
    </location>
</feature>
<dbReference type="FunFam" id="1.10.10.440:FF:000013">
    <property type="entry name" value="pre-mRNA-processing protein 40A isoform X1"/>
    <property type="match status" value="1"/>
</dbReference>
<dbReference type="PANTHER" id="PTHR11864:SF0">
    <property type="entry name" value="PRP40 PRE-MRNA PROCESSING FACTOR 40 HOMOLOG A (YEAST)"/>
    <property type="match status" value="1"/>
</dbReference>
<feature type="compositionally biased region" description="Basic and acidic residues" evidence="10">
    <location>
        <begin position="750"/>
        <end position="763"/>
    </location>
</feature>
<dbReference type="GO" id="GO:0071004">
    <property type="term" value="C:U2-type prespliceosome"/>
    <property type="evidence" value="ECO:0007669"/>
    <property type="project" value="TreeGrafter"/>
</dbReference>
<feature type="domain" description="FF" evidence="12">
    <location>
        <begin position="519"/>
        <end position="582"/>
    </location>
</feature>
<evidence type="ECO:0000256" key="1">
    <source>
        <dbReference type="ARBA" id="ARBA00004123"/>
    </source>
</evidence>
<dbReference type="SUPFAM" id="SSF81698">
    <property type="entry name" value="FF domain"/>
    <property type="match status" value="5"/>
</dbReference>
<dbReference type="STRING" id="1157962.A0A250XG22"/>
<dbReference type="PROSITE" id="PS51676">
    <property type="entry name" value="FF"/>
    <property type="match status" value="4"/>
</dbReference>
<comment type="function">
    <text evidence="6">Binds the phosphorylated C-terminal domain (CTD) of the largest subunit of RNA polymerase II and functions as a scaffold for RNA processing machineries. May be involved in pre-mRNA splicing.</text>
</comment>
<feature type="compositionally biased region" description="Basic and acidic residues" evidence="10">
    <location>
        <begin position="797"/>
        <end position="817"/>
    </location>
</feature>
<dbReference type="GO" id="GO:0005685">
    <property type="term" value="C:U1 snRNP"/>
    <property type="evidence" value="ECO:0007669"/>
    <property type="project" value="TreeGrafter"/>
</dbReference>
<feature type="region of interest" description="Disordered" evidence="10">
    <location>
        <begin position="1"/>
        <end position="225"/>
    </location>
</feature>
<comment type="similarity">
    <text evidence="7">Belongs to the PRPF40 family.</text>
</comment>
<evidence type="ECO:0000256" key="3">
    <source>
        <dbReference type="ARBA" id="ARBA00022737"/>
    </source>
</evidence>
<dbReference type="SUPFAM" id="SSF51045">
    <property type="entry name" value="WW domain"/>
    <property type="match status" value="2"/>
</dbReference>
<feature type="domain" description="FF" evidence="12">
    <location>
        <begin position="446"/>
        <end position="500"/>
    </location>
</feature>
<dbReference type="PANTHER" id="PTHR11864">
    <property type="entry name" value="PRE-MRNA-PROCESSING PROTEIN PRP40"/>
    <property type="match status" value="1"/>
</dbReference>
<dbReference type="Gene3D" id="1.10.10.440">
    <property type="entry name" value="FF domain"/>
    <property type="match status" value="5"/>
</dbReference>
<keyword evidence="3" id="KW-0677">Repeat</keyword>
<feature type="compositionally biased region" description="Basic and acidic residues" evidence="10">
    <location>
        <begin position="420"/>
        <end position="444"/>
    </location>
</feature>
<evidence type="ECO:0000256" key="9">
    <source>
        <dbReference type="SAM" id="Coils"/>
    </source>
</evidence>
<feature type="region of interest" description="Disordered" evidence="10">
    <location>
        <begin position="733"/>
        <end position="817"/>
    </location>
</feature>
<gene>
    <name evidence="13" type="ORF">CEUSTIGMA_g9449.t1</name>
</gene>
<dbReference type="Pfam" id="PF01846">
    <property type="entry name" value="FF"/>
    <property type="match status" value="5"/>
</dbReference>
<sequence length="817" mass="92385">MQMRPPMFSGPGGGPPPPGSGIPNQPNGWHPGQGMPGPPIFPGPPGQFMGPPGQQPPGGPMLGPPPGMGMGPPPGSYPGPGMPMMQPPPPMGLPPGAIPPPFGPPGSFPPPGMGMPPPGLLPPGAVLPPGMAHPSLSAQFPGAPPAQQHQPAPSSQPVATSAASSSAASKPAWTEHTAPDGRKYYFNSQTNKSSWEKPAELLTPQEKAGLSSSSWTEHTAPDGRKYYYNKETKESKWTMPEELKKIKAAQDAIASSTVAKAEVKVQAVALAPATQAAIKAEAAAAESNTTSDSKTAAPAVEVDMSKYQYATKAEAKTAFKELLASVKCHSEWTWEHALKLIVNDPRYGALKSLGEKKQCFNEYIIQRRNEEKEEERKRIKQAREDFLQLIMDSTEVKLTHSYRRAKEIFEDEPRWKAVPEREREELFHEGQKEKDRREKEEKKADKKRKAQAFRELLESISTIQFGTEWRKVAKKLEGEEVFEALDKVDRLEVYQEYMKELERKEREEKEREREIKRRQDRIARDNFKALLLKHRSQGLINVKTRWREYSKHVVDEEEYKAVEQCSPGSSRPKELFEYLIEDIEKEYEAAKVIIKDLMKTAAVTVTSSSLFEDFMSKLSEAEAGNNEAVAEGEKDEGEKSEKKESKLAKLDLEFRVTYFEELVGRAKIREEEEEERKKRAREKFAVMLHHLRKVDADTTWEQFVAKYDQEPEYKALGGEEGKPIFEEHIVKLKKKAEKRREEEEAAGSDDDGKRRRDSDDDSHRKHKKKSSRKHDRSDDEDEEDRKSRKKKHKEKKDRRDKDKDRDRSRSRAPEDAD</sequence>
<dbReference type="AlphaFoldDB" id="A0A250XG22"/>
<dbReference type="GO" id="GO:0003723">
    <property type="term" value="F:RNA binding"/>
    <property type="evidence" value="ECO:0007669"/>
    <property type="project" value="TreeGrafter"/>
</dbReference>
<keyword evidence="4" id="KW-0508">mRNA splicing</keyword>
<dbReference type="GO" id="GO:0070063">
    <property type="term" value="F:RNA polymerase binding"/>
    <property type="evidence" value="ECO:0007669"/>
    <property type="project" value="UniProtKB-ARBA"/>
</dbReference>
<evidence type="ECO:0000256" key="6">
    <source>
        <dbReference type="ARBA" id="ARBA00056384"/>
    </source>
</evidence>
<dbReference type="Gene3D" id="2.20.70.10">
    <property type="match status" value="2"/>
</dbReference>
<feature type="compositionally biased region" description="Basic residues" evidence="10">
    <location>
        <begin position="764"/>
        <end position="774"/>
    </location>
</feature>
<feature type="coiled-coil region" evidence="9">
    <location>
        <begin position="491"/>
        <end position="521"/>
    </location>
</feature>
<comment type="subcellular location">
    <subcellularLocation>
        <location evidence="1">Nucleus</location>
    </subcellularLocation>
</comment>
<evidence type="ECO:0000256" key="4">
    <source>
        <dbReference type="ARBA" id="ARBA00023187"/>
    </source>
</evidence>
<dbReference type="CDD" id="cd00201">
    <property type="entry name" value="WW"/>
    <property type="match status" value="2"/>
</dbReference>
<proteinExistence type="inferred from homology"/>
<dbReference type="OrthoDB" id="187617at2759"/>
<keyword evidence="14" id="KW-1185">Reference proteome</keyword>
<feature type="region of interest" description="Disordered" evidence="10">
    <location>
        <begin position="622"/>
        <end position="643"/>
    </location>
</feature>
<feature type="domain" description="FF" evidence="12">
    <location>
        <begin position="378"/>
        <end position="433"/>
    </location>
</feature>
<dbReference type="Pfam" id="PF00397">
    <property type="entry name" value="WW"/>
    <property type="match status" value="2"/>
</dbReference>
<feature type="domain" description="WW" evidence="11">
    <location>
        <begin position="213"/>
        <end position="242"/>
    </location>
</feature>
<evidence type="ECO:0000256" key="5">
    <source>
        <dbReference type="ARBA" id="ARBA00023242"/>
    </source>
</evidence>
<reference evidence="13 14" key="1">
    <citation type="submission" date="2017-08" db="EMBL/GenBank/DDBJ databases">
        <title>Acidophilic green algal genome provides insights into adaptation to an acidic environment.</title>
        <authorList>
            <person name="Hirooka S."/>
            <person name="Hirose Y."/>
            <person name="Kanesaki Y."/>
            <person name="Higuchi S."/>
            <person name="Fujiwara T."/>
            <person name="Onuma R."/>
            <person name="Era A."/>
            <person name="Ohbayashi R."/>
            <person name="Uzuka A."/>
            <person name="Nozaki H."/>
            <person name="Yoshikawa H."/>
            <person name="Miyagishima S.Y."/>
        </authorList>
    </citation>
    <scope>NUCLEOTIDE SEQUENCE [LARGE SCALE GENOMIC DNA]</scope>
    <source>
        <strain evidence="13 14">NIES-2499</strain>
    </source>
</reference>
<name>A0A250XG22_9CHLO</name>
<feature type="region of interest" description="Disordered" evidence="10">
    <location>
        <begin position="420"/>
        <end position="446"/>
    </location>
</feature>
<dbReference type="GO" id="GO:0045292">
    <property type="term" value="P:mRNA cis splicing, via spliceosome"/>
    <property type="evidence" value="ECO:0007669"/>
    <property type="project" value="InterPro"/>
</dbReference>
<evidence type="ECO:0000256" key="7">
    <source>
        <dbReference type="ARBA" id="ARBA00061317"/>
    </source>
</evidence>
<dbReference type="InterPro" id="IPR036020">
    <property type="entry name" value="WW_dom_sf"/>
</dbReference>